<dbReference type="Gene3D" id="3.90.180.10">
    <property type="entry name" value="Medium-chain alcohol dehydrogenases, catalytic domain"/>
    <property type="match status" value="2"/>
</dbReference>
<keyword evidence="4" id="KW-0862">Zinc</keyword>
<proteinExistence type="inferred from homology"/>
<evidence type="ECO:0000256" key="2">
    <source>
        <dbReference type="ARBA" id="ARBA00008072"/>
    </source>
</evidence>
<keyword evidence="5" id="KW-0560">Oxidoreductase</keyword>
<reference evidence="7 8" key="1">
    <citation type="submission" date="2018-06" db="EMBL/GenBank/DDBJ databases">
        <title>Halonotius sp. F13-13 a new haloarchaeeon isolated from a solar saltern from Isla Cristina, Huelva, Spain.</title>
        <authorList>
            <person name="Duran-Viseras A."/>
            <person name="Sanchez-Porro C."/>
            <person name="Ventosa A."/>
        </authorList>
    </citation>
    <scope>NUCLEOTIDE SEQUENCE [LARGE SCALE GENOMIC DNA]</scope>
    <source>
        <strain evidence="7 8">F13-13</strain>
    </source>
</reference>
<dbReference type="PANTHER" id="PTHR43350">
    <property type="entry name" value="NAD-DEPENDENT ALCOHOL DEHYDROGENASE"/>
    <property type="match status" value="1"/>
</dbReference>
<evidence type="ECO:0000256" key="4">
    <source>
        <dbReference type="ARBA" id="ARBA00022833"/>
    </source>
</evidence>
<comment type="similarity">
    <text evidence="2">Belongs to the zinc-containing alcohol dehydrogenase family.</text>
</comment>
<dbReference type="SUPFAM" id="SSF51735">
    <property type="entry name" value="NAD(P)-binding Rossmann-fold domains"/>
    <property type="match status" value="1"/>
</dbReference>
<dbReference type="OrthoDB" id="168897at2157"/>
<evidence type="ECO:0000259" key="6">
    <source>
        <dbReference type="Pfam" id="PF00107"/>
    </source>
</evidence>
<dbReference type="Gene3D" id="3.40.50.720">
    <property type="entry name" value="NAD(P)-binding Rossmann-like Domain"/>
    <property type="match status" value="1"/>
</dbReference>
<protein>
    <submittedName>
        <fullName evidence="7">Oxidoreductase</fullName>
    </submittedName>
</protein>
<keyword evidence="8" id="KW-1185">Reference proteome</keyword>
<dbReference type="CDD" id="cd08255">
    <property type="entry name" value="2-desacetyl-2-hydroxyethyl_bacteriochlorophyllide_like"/>
    <property type="match status" value="1"/>
</dbReference>
<evidence type="ECO:0000256" key="5">
    <source>
        <dbReference type="ARBA" id="ARBA00023002"/>
    </source>
</evidence>
<name>A0A3A6PST0_9EURY</name>
<evidence type="ECO:0000313" key="7">
    <source>
        <dbReference type="EMBL" id="RJX42566.1"/>
    </source>
</evidence>
<keyword evidence="3" id="KW-0479">Metal-binding</keyword>
<evidence type="ECO:0000256" key="1">
    <source>
        <dbReference type="ARBA" id="ARBA00001947"/>
    </source>
</evidence>
<dbReference type="AlphaFoldDB" id="A0A3A6PST0"/>
<dbReference type="InterPro" id="IPR011032">
    <property type="entry name" value="GroES-like_sf"/>
</dbReference>
<gene>
    <name evidence="7" type="ORF">DM826_09325</name>
</gene>
<dbReference type="RefSeq" id="WP_120103131.1">
    <property type="nucleotide sequence ID" value="NZ_QKNY01000014.1"/>
</dbReference>
<sequence length="328" mass="35687">MSETALYFTGPETVDHRPVSIDPDPSEVVVATDASAISAGSELLVYRDEMPTDLPVDENIEAFDDTFEYPMRYGYAAAGTVVAAGSDVADDWLDRSVFAFRPHQTQFTADPDDLVPLPADVSPAHGSLLPTVETATNLVLDSEPRLGESVVVFGAGVVGLCTTRLLSAFPLDELVVVEPLAGRREAARAMGADRTLTPDDAAAELSDCDLAVELSGEPAVLNDAIDAVGYDGRVVVGSWYGEKQAPIDLGGSFHRDRIELVSSQVSTIDPARRGRWDRQRRFDTAVEWLDRLDCERLISHRIPFEQAADAYELLDDRSESVLQVVLTY</sequence>
<dbReference type="SUPFAM" id="SSF50129">
    <property type="entry name" value="GroES-like"/>
    <property type="match status" value="1"/>
</dbReference>
<comment type="caution">
    <text evidence="7">The sequence shown here is derived from an EMBL/GenBank/DDBJ whole genome shotgun (WGS) entry which is preliminary data.</text>
</comment>
<accession>A0A3A6PST0</accession>
<comment type="cofactor">
    <cofactor evidence="1">
        <name>Zn(2+)</name>
        <dbReference type="ChEBI" id="CHEBI:29105"/>
    </cofactor>
</comment>
<dbReference type="InterPro" id="IPR036291">
    <property type="entry name" value="NAD(P)-bd_dom_sf"/>
</dbReference>
<dbReference type="GO" id="GO:0046872">
    <property type="term" value="F:metal ion binding"/>
    <property type="evidence" value="ECO:0007669"/>
    <property type="project" value="UniProtKB-KW"/>
</dbReference>
<dbReference type="EMBL" id="QKNY01000014">
    <property type="protein sequence ID" value="RJX42566.1"/>
    <property type="molecule type" value="Genomic_DNA"/>
</dbReference>
<evidence type="ECO:0000313" key="8">
    <source>
        <dbReference type="Proteomes" id="UP000276588"/>
    </source>
</evidence>
<feature type="domain" description="Alcohol dehydrogenase-like C-terminal" evidence="6">
    <location>
        <begin position="158"/>
        <end position="267"/>
    </location>
</feature>
<dbReference type="PANTHER" id="PTHR43350:SF19">
    <property type="entry name" value="D-GULOSIDE 3-DEHYDROGENASE"/>
    <property type="match status" value="1"/>
</dbReference>
<dbReference type="GO" id="GO:0016491">
    <property type="term" value="F:oxidoreductase activity"/>
    <property type="evidence" value="ECO:0007669"/>
    <property type="project" value="UniProtKB-KW"/>
</dbReference>
<organism evidence="7 8">
    <name type="scientific">Halonotius aquaticus</name>
    <dbReference type="NCBI Taxonomy" id="2216978"/>
    <lineage>
        <taxon>Archaea</taxon>
        <taxon>Methanobacteriati</taxon>
        <taxon>Methanobacteriota</taxon>
        <taxon>Stenosarchaea group</taxon>
        <taxon>Halobacteria</taxon>
        <taxon>Halobacteriales</taxon>
        <taxon>Haloferacaceae</taxon>
        <taxon>Halonotius</taxon>
    </lineage>
</organism>
<evidence type="ECO:0000256" key="3">
    <source>
        <dbReference type="ARBA" id="ARBA00022723"/>
    </source>
</evidence>
<dbReference type="Pfam" id="PF00107">
    <property type="entry name" value="ADH_zinc_N"/>
    <property type="match status" value="1"/>
</dbReference>
<dbReference type="InterPro" id="IPR013149">
    <property type="entry name" value="ADH-like_C"/>
</dbReference>
<dbReference type="Proteomes" id="UP000276588">
    <property type="component" value="Unassembled WGS sequence"/>
</dbReference>